<evidence type="ECO:0000256" key="1">
    <source>
        <dbReference type="SAM" id="MobiDB-lite"/>
    </source>
</evidence>
<dbReference type="GeneID" id="3701612"/>
<name>A0A1U7EWV1_NATPD</name>
<feature type="region of interest" description="Disordered" evidence="1">
    <location>
        <begin position="162"/>
        <end position="204"/>
    </location>
</feature>
<sequence>MAGFPSPFGGSDESTFDSEDEFVPEHLPEPGPFLDAHDVLTGDRHVAFHDVTETVFEERTVYDMTFGYNLARLNLDTRHPGAGYRYAVEADDETVLRAEFTPTTDFCPQTDTLTVGSFRAWNGLDDHHGYDLVRVRVVSSHHQIEAVNQKLESLEAEFLETGEVPAGDGTSEPTDNTAAAGPAVGGPNGPVPERDDDDGPETPF</sequence>
<evidence type="ECO:0000259" key="2">
    <source>
        <dbReference type="Pfam" id="PF25979"/>
    </source>
</evidence>
<organism evidence="3 4">
    <name type="scientific">Natronomonas pharaonis (strain ATCC 35678 / DSM 2160 / CIP 103997 / JCM 8858 / NBRC 14720 / NCIMB 2260 / Gabara)</name>
    <name type="common">Halobacterium pharaonis</name>
    <dbReference type="NCBI Taxonomy" id="348780"/>
    <lineage>
        <taxon>Archaea</taxon>
        <taxon>Methanobacteriati</taxon>
        <taxon>Methanobacteriota</taxon>
        <taxon>Stenosarchaea group</taxon>
        <taxon>Halobacteria</taxon>
        <taxon>Halobacteriales</taxon>
        <taxon>Natronomonadaceae</taxon>
        <taxon>Natronomonas</taxon>
    </lineage>
</organism>
<evidence type="ECO:0000313" key="3">
    <source>
        <dbReference type="EMBL" id="CAI49578.1"/>
    </source>
</evidence>
<dbReference type="InterPro" id="IPR058311">
    <property type="entry name" value="DUF7998"/>
</dbReference>
<dbReference type="EMBL" id="CR936257">
    <property type="protein sequence ID" value="CAI49578.1"/>
    <property type="molecule type" value="Genomic_DNA"/>
</dbReference>
<evidence type="ECO:0000313" key="4">
    <source>
        <dbReference type="Proteomes" id="UP000002698"/>
    </source>
</evidence>
<dbReference type="EnsemblBacteria" id="CAI49578">
    <property type="protein sequence ID" value="CAI49578"/>
    <property type="gene ID" value="NP_2974A"/>
</dbReference>
<reference evidence="3 4" key="1">
    <citation type="journal article" date="2005" name="Genome Res.">
        <title>Living with two extremes: conclusions from the genome sequence of Natronomonas pharaonis.</title>
        <authorList>
            <person name="Falb M."/>
            <person name="Pfeiffer F."/>
            <person name="Palm P."/>
            <person name="Rodewald K."/>
            <person name="Hickmann V."/>
            <person name="Tittor J."/>
            <person name="Oesterhelt D."/>
        </authorList>
    </citation>
    <scope>NUCLEOTIDE SEQUENCE [LARGE SCALE GENOMIC DNA]</scope>
    <source>
        <strain evidence="4">ATCC 35678 / DSM 2160 / CIP 103997 / JCM 8858 / NBRC 14720 / NCIMB 2260 / Gabara</strain>
    </source>
</reference>
<accession>A0A1U7EWV1</accession>
<dbReference type="eggNOG" id="arCOG06271">
    <property type="taxonomic scope" value="Archaea"/>
</dbReference>
<dbReference type="RefSeq" id="WP_011323202.1">
    <property type="nucleotide sequence ID" value="NC_007426.1"/>
</dbReference>
<protein>
    <recommendedName>
        <fullName evidence="2">DUF7998 domain-containing protein</fullName>
    </recommendedName>
</protein>
<keyword evidence="4" id="KW-1185">Reference proteome</keyword>
<dbReference type="Pfam" id="PF25979">
    <property type="entry name" value="DUF7998"/>
    <property type="match status" value="1"/>
</dbReference>
<dbReference type="Proteomes" id="UP000002698">
    <property type="component" value="Chromosome"/>
</dbReference>
<gene>
    <name evidence="3" type="ordered locus">NP_2974A</name>
</gene>
<dbReference type="HOGENOM" id="CLU_113978_0_0_2"/>
<dbReference type="AlphaFoldDB" id="A0A1U7EWV1"/>
<feature type="domain" description="DUF7998" evidence="2">
    <location>
        <begin position="15"/>
        <end position="164"/>
    </location>
</feature>
<feature type="region of interest" description="Disordered" evidence="1">
    <location>
        <begin position="1"/>
        <end position="29"/>
    </location>
</feature>
<proteinExistence type="predicted"/>
<feature type="compositionally biased region" description="Acidic residues" evidence="1">
    <location>
        <begin position="194"/>
        <end position="204"/>
    </location>
</feature>
<dbReference type="KEGG" id="nph:NP_2974A"/>